<comment type="caution">
    <text evidence="1">The sequence shown here is derived from an EMBL/GenBank/DDBJ whole genome shotgun (WGS) entry which is preliminary data.</text>
</comment>
<gene>
    <name evidence="1" type="ORF">GN244_ATG20731</name>
</gene>
<evidence type="ECO:0000313" key="2">
    <source>
        <dbReference type="Proteomes" id="UP000602510"/>
    </source>
</evidence>
<dbReference type="Proteomes" id="UP000602510">
    <property type="component" value="Unassembled WGS sequence"/>
</dbReference>
<organism evidence="1 2">
    <name type="scientific">Phytophthora infestans</name>
    <name type="common">Potato late blight agent</name>
    <name type="synonym">Botrytis infestans</name>
    <dbReference type="NCBI Taxonomy" id="4787"/>
    <lineage>
        <taxon>Eukaryota</taxon>
        <taxon>Sar</taxon>
        <taxon>Stramenopiles</taxon>
        <taxon>Oomycota</taxon>
        <taxon>Peronosporomycetes</taxon>
        <taxon>Peronosporales</taxon>
        <taxon>Peronosporaceae</taxon>
        <taxon>Phytophthora</taxon>
    </lineage>
</organism>
<reference evidence="1" key="1">
    <citation type="submission" date="2020-04" db="EMBL/GenBank/DDBJ databases">
        <title>Hybrid Assembly of Korean Phytophthora infestans isolates.</title>
        <authorList>
            <person name="Prokchorchik M."/>
            <person name="Lee Y."/>
            <person name="Seo J."/>
            <person name="Cho J.-H."/>
            <person name="Park Y.-E."/>
            <person name="Jang D.-C."/>
            <person name="Im J.-S."/>
            <person name="Choi J.-G."/>
            <person name="Park H.-J."/>
            <person name="Lee G.-B."/>
            <person name="Lee Y.-G."/>
            <person name="Hong S.-Y."/>
            <person name="Cho K."/>
            <person name="Sohn K.H."/>
        </authorList>
    </citation>
    <scope>NUCLEOTIDE SEQUENCE</scope>
    <source>
        <strain evidence="1">KR_1_A1</strain>
    </source>
</reference>
<proteinExistence type="predicted"/>
<protein>
    <submittedName>
        <fullName evidence="1">Uncharacterized protein</fullName>
    </submittedName>
</protein>
<dbReference type="EMBL" id="WSZM01001357">
    <property type="protein sequence ID" value="KAF4027636.1"/>
    <property type="molecule type" value="Genomic_DNA"/>
</dbReference>
<keyword evidence="2" id="KW-1185">Reference proteome</keyword>
<accession>A0A833WHH8</accession>
<evidence type="ECO:0000313" key="1">
    <source>
        <dbReference type="EMBL" id="KAF4027636.1"/>
    </source>
</evidence>
<sequence length="107" mass="11578">MSLSSSCPDLELSDRPNAWRDDVMLLDLELSYRSDVPVIDAMLLLVLIGLESDSTHSSSLRPPFPEADLSLPELLRDAQTVGLGGITRKSISPAADFRFGPPPKISG</sequence>
<name>A0A833WHH8_PHYIN</name>
<dbReference type="AlphaFoldDB" id="A0A833WHH8"/>